<dbReference type="NCBIfam" id="TIGR02098">
    <property type="entry name" value="MJ0042_CXXC"/>
    <property type="match status" value="1"/>
</dbReference>
<dbReference type="OrthoDB" id="5294582at2"/>
<dbReference type="RefSeq" id="WP_153234981.1">
    <property type="nucleotide sequence ID" value="NZ_WINI01000006.1"/>
</dbReference>
<dbReference type="InterPro" id="IPR011723">
    <property type="entry name" value="Znf/thioredoxin_put"/>
</dbReference>
<feature type="compositionally biased region" description="Basic and acidic residues" evidence="1">
    <location>
        <begin position="187"/>
        <end position="196"/>
    </location>
</feature>
<organism evidence="3 4">
    <name type="scientific">Glaciimonas soli</name>
    <dbReference type="NCBI Taxonomy" id="2590999"/>
    <lineage>
        <taxon>Bacteria</taxon>
        <taxon>Pseudomonadati</taxon>
        <taxon>Pseudomonadota</taxon>
        <taxon>Betaproteobacteria</taxon>
        <taxon>Burkholderiales</taxon>
        <taxon>Oxalobacteraceae</taxon>
        <taxon>Glaciimonas</taxon>
    </lineage>
</organism>
<evidence type="ECO:0000259" key="2">
    <source>
        <dbReference type="Pfam" id="PF13719"/>
    </source>
</evidence>
<evidence type="ECO:0000313" key="3">
    <source>
        <dbReference type="EMBL" id="MQR01360.1"/>
    </source>
</evidence>
<gene>
    <name evidence="3" type="ORF">GEV47_11805</name>
</gene>
<keyword evidence="4" id="KW-1185">Reference proteome</keyword>
<dbReference type="Pfam" id="PF11906">
    <property type="entry name" value="DUF3426"/>
    <property type="match status" value="1"/>
</dbReference>
<feature type="domain" description="Zinc finger/thioredoxin putative" evidence="2">
    <location>
        <begin position="3"/>
        <end position="38"/>
    </location>
</feature>
<evidence type="ECO:0000256" key="1">
    <source>
        <dbReference type="SAM" id="MobiDB-lite"/>
    </source>
</evidence>
<accession>A0A843YQK3</accession>
<feature type="region of interest" description="Disordered" evidence="1">
    <location>
        <begin position="168"/>
        <end position="278"/>
    </location>
</feature>
<feature type="compositionally biased region" description="Polar residues" evidence="1">
    <location>
        <begin position="258"/>
        <end position="269"/>
    </location>
</feature>
<protein>
    <submittedName>
        <fullName evidence="3">DUF3426 domain-containing protein</fullName>
    </submittedName>
</protein>
<reference evidence="3 4" key="1">
    <citation type="submission" date="2019-10" db="EMBL/GenBank/DDBJ databases">
        <title>Glaciimonas soli sp. nov., a psychrophilic bacterium isolated from the forest soil of a high elevation mountain in Taiwan.</title>
        <authorList>
            <person name="Wang L.-T."/>
            <person name="Shieh W.Y."/>
        </authorList>
    </citation>
    <scope>NUCLEOTIDE SEQUENCE [LARGE SCALE GENOMIC DNA]</scope>
    <source>
        <strain evidence="3 4">GS1</strain>
    </source>
</reference>
<dbReference type="EMBL" id="WINI01000006">
    <property type="protein sequence ID" value="MQR01360.1"/>
    <property type="molecule type" value="Genomic_DNA"/>
</dbReference>
<dbReference type="InterPro" id="IPR021834">
    <property type="entry name" value="DUF3426"/>
</dbReference>
<dbReference type="AlphaFoldDB" id="A0A843YQK3"/>
<dbReference type="Proteomes" id="UP000451565">
    <property type="component" value="Unassembled WGS sequence"/>
</dbReference>
<proteinExistence type="predicted"/>
<dbReference type="Pfam" id="PF13719">
    <property type="entry name" value="Zn_ribbon_5"/>
    <property type="match status" value="1"/>
</dbReference>
<comment type="caution">
    <text evidence="3">The sequence shown here is derived from an EMBL/GenBank/DDBJ whole genome shotgun (WGS) entry which is preliminary data.</text>
</comment>
<evidence type="ECO:0000313" key="4">
    <source>
        <dbReference type="Proteomes" id="UP000451565"/>
    </source>
</evidence>
<sequence>MALATQCPHCLTTFRVANDQLKLRAGLVRCGSCREVFNGIEHLIRPESTAGVEMAVAKDAAHPTASVTAVTPQPPQASSAPSFTEVRRVVSPDATQNEVQHLTENDVAEPLAAQAGVVPAPTNEEIAAEAKKAALVAELDAAASAESIAADSAVTPIKPHEPQVWHRLGADAETPPSVATTSAENDEVIKVDDDPLQRMTLFQVATQHRPDDSENQTQEKYAKSASEEDEELDRLIDELQNRPWPQSQKSEKSDTEKSSAALSATQNDAPNAIYGDVRHDYRMEARRNDKAEKNLDKKLEKAAAEEPEFIQQAKRKQRFGGKVRTAIWVGSALLFFAAIVQTGFTFRDQLAARVPTLKPVLEKMCAPFDCKIALPMKIDAISIESNELQALSTGSNSSGNQFALNLLMRNTGSTVLAWPNVELTLKDVNDKPQVRRVFTPHDYLPAAINTSQGFARNTEQSVKLAFELHQLKASGYSVYLFYP</sequence>
<name>A0A843YQK3_9BURK</name>